<dbReference type="EMBL" id="CP055903">
    <property type="protein sequence ID" value="QKX63461.1"/>
    <property type="molecule type" value="Genomic_DNA"/>
</dbReference>
<dbReference type="GeneID" id="55998110"/>
<evidence type="ECO:0000313" key="3">
    <source>
        <dbReference type="EMBL" id="QKX63461.1"/>
    </source>
</evidence>
<feature type="domain" description="Fungal-type protein kinase" evidence="2">
    <location>
        <begin position="142"/>
        <end position="367"/>
    </location>
</feature>
<reference evidence="4" key="1">
    <citation type="submission" date="2020-06" db="EMBL/GenBank/DDBJ databases">
        <title>A chromosome-scale genome assembly of Talaromyces rugulosus W13939.</title>
        <authorList>
            <person name="Wang B."/>
            <person name="Guo L."/>
            <person name="Ye K."/>
            <person name="Wang L."/>
        </authorList>
    </citation>
    <scope>NUCLEOTIDE SEQUENCE [LARGE SCALE GENOMIC DNA]</scope>
    <source>
        <strain evidence="4">W13939</strain>
    </source>
</reference>
<dbReference type="InterPro" id="IPR040976">
    <property type="entry name" value="Pkinase_fungal"/>
</dbReference>
<dbReference type="RefSeq" id="XP_035349635.1">
    <property type="nucleotide sequence ID" value="XM_035493742.1"/>
</dbReference>
<feature type="region of interest" description="Disordered" evidence="1">
    <location>
        <begin position="210"/>
        <end position="264"/>
    </location>
</feature>
<name>A0A7H8RCF2_TALRU</name>
<protein>
    <recommendedName>
        <fullName evidence="2">Fungal-type protein kinase domain-containing protein</fullName>
    </recommendedName>
</protein>
<dbReference type="Proteomes" id="UP000509510">
    <property type="component" value="Chromosome VI"/>
</dbReference>
<dbReference type="KEGG" id="trg:TRUGW13939_10631"/>
<gene>
    <name evidence="3" type="ORF">TRUGW13939_10631</name>
</gene>
<accession>A0A7H8RCF2</accession>
<dbReference type="OrthoDB" id="5584477at2759"/>
<evidence type="ECO:0000259" key="2">
    <source>
        <dbReference type="Pfam" id="PF17667"/>
    </source>
</evidence>
<sequence length="439" mass="48941">MCLFRTTCEDLELAVTLDSLELFGVEDAQNLVLDLISALRALADIRRLPSANGRKNLLSDLNVMIRSNDLELDRFKPLLQAVLDEESDRIIWDKIYGAVRESTPPPKAFPVLDQTPYLHTTSGLVNSSGHRSDIDGQGDEANIPLVIKDSWQYPEREEEGVLLREAAAKGVTNVARYYYHETIKFNGIIDDIRDNIRRGLDVSKAANYRPTRFEGSPTISTADSRSTSTGGRKRSSSRTGVAPPASKRTCSSSPSKSAKSPDLSNRIHRRVIVRDYGTAIYKAKSSVSMLSALESCIEGYKSLHMKAGLLQGDISTGNLIFNEEEENPSWSAFLIDLDLAIKEQREGPSGARAKTGTRAFMAIGLLLAGMKLGVVAKESIFLKTATDNFTSHYRALIPWVNRLRKEVFLMDKPWEKEDHRLYERFSTVLSQARKDPSVQ</sequence>
<evidence type="ECO:0000256" key="1">
    <source>
        <dbReference type="SAM" id="MobiDB-lite"/>
    </source>
</evidence>
<dbReference type="SUPFAM" id="SSF56112">
    <property type="entry name" value="Protein kinase-like (PK-like)"/>
    <property type="match status" value="1"/>
</dbReference>
<proteinExistence type="predicted"/>
<dbReference type="AlphaFoldDB" id="A0A7H8RCF2"/>
<organism evidence="3 4">
    <name type="scientific">Talaromyces rugulosus</name>
    <name type="common">Penicillium rugulosum</name>
    <dbReference type="NCBI Taxonomy" id="121627"/>
    <lineage>
        <taxon>Eukaryota</taxon>
        <taxon>Fungi</taxon>
        <taxon>Dikarya</taxon>
        <taxon>Ascomycota</taxon>
        <taxon>Pezizomycotina</taxon>
        <taxon>Eurotiomycetes</taxon>
        <taxon>Eurotiomycetidae</taxon>
        <taxon>Eurotiales</taxon>
        <taxon>Trichocomaceae</taxon>
        <taxon>Talaromyces</taxon>
        <taxon>Talaromyces sect. Islandici</taxon>
    </lineage>
</organism>
<dbReference type="InterPro" id="IPR011009">
    <property type="entry name" value="Kinase-like_dom_sf"/>
</dbReference>
<evidence type="ECO:0000313" key="4">
    <source>
        <dbReference type="Proteomes" id="UP000509510"/>
    </source>
</evidence>
<dbReference type="Pfam" id="PF17667">
    <property type="entry name" value="Pkinase_fungal"/>
    <property type="match status" value="1"/>
</dbReference>
<dbReference type="PANTHER" id="PTHR38248">
    <property type="entry name" value="FUNK1 6"/>
    <property type="match status" value="1"/>
</dbReference>
<keyword evidence="4" id="KW-1185">Reference proteome</keyword>
<dbReference type="PANTHER" id="PTHR38248:SF2">
    <property type="entry name" value="FUNK1 11"/>
    <property type="match status" value="1"/>
</dbReference>
<feature type="compositionally biased region" description="Low complexity" evidence="1">
    <location>
        <begin position="237"/>
        <end position="264"/>
    </location>
</feature>